<gene>
    <name evidence="1" type="ORF">ABIC55_001418</name>
</gene>
<evidence type="ECO:0000313" key="1">
    <source>
        <dbReference type="EMBL" id="MET3656334.1"/>
    </source>
</evidence>
<accession>A0ABV2K5G5</accession>
<protein>
    <submittedName>
        <fullName evidence="1">Uncharacterized protein</fullName>
    </submittedName>
</protein>
<evidence type="ECO:0000313" key="2">
    <source>
        <dbReference type="Proteomes" id="UP001549104"/>
    </source>
</evidence>
<comment type="caution">
    <text evidence="1">The sequence shown here is derived from an EMBL/GenBank/DDBJ whole genome shotgun (WGS) entry which is preliminary data.</text>
</comment>
<reference evidence="1 2" key="1">
    <citation type="submission" date="2024-06" db="EMBL/GenBank/DDBJ databases">
        <title>Sorghum-associated microbial communities from plants grown in Nebraska, USA.</title>
        <authorList>
            <person name="Schachtman D."/>
        </authorList>
    </citation>
    <scope>NUCLEOTIDE SEQUENCE [LARGE SCALE GENOMIC DNA]</scope>
    <source>
        <strain evidence="1 2">1288</strain>
    </source>
</reference>
<name>A0ABV2K5G5_SPOPS</name>
<organism evidence="1 2">
    <name type="scientific">Sporosarcina psychrophila</name>
    <name type="common">Bacillus psychrophilus</name>
    <dbReference type="NCBI Taxonomy" id="1476"/>
    <lineage>
        <taxon>Bacteria</taxon>
        <taxon>Bacillati</taxon>
        <taxon>Bacillota</taxon>
        <taxon>Bacilli</taxon>
        <taxon>Bacillales</taxon>
        <taxon>Caryophanaceae</taxon>
        <taxon>Sporosarcina</taxon>
    </lineage>
</organism>
<sequence length="98" mass="11019">MGQESRFEVVREVEEFDDGDVRKLDGYFEGTNLAFVDYIHPRAIVQKGFKKMALAIVLGAPSKYKGNLSVKKTPAVENNSKATVKPVSNMNEVFDMEF</sequence>
<dbReference type="RefSeq" id="WP_354312588.1">
    <property type="nucleotide sequence ID" value="NZ_JBEPME010000001.1"/>
</dbReference>
<keyword evidence="2" id="KW-1185">Reference proteome</keyword>
<dbReference type="EMBL" id="JBEPME010000001">
    <property type="protein sequence ID" value="MET3656334.1"/>
    <property type="molecule type" value="Genomic_DNA"/>
</dbReference>
<proteinExistence type="predicted"/>
<dbReference type="Proteomes" id="UP001549104">
    <property type="component" value="Unassembled WGS sequence"/>
</dbReference>